<dbReference type="Proteomes" id="UP001301350">
    <property type="component" value="Unassembled WGS sequence"/>
</dbReference>
<dbReference type="PANTHER" id="PTHR21650:SF2">
    <property type="entry name" value="KINETOCHORE PROTEIN NUF2"/>
    <property type="match status" value="1"/>
</dbReference>
<keyword evidence="11" id="KW-0137">Centromere</keyword>
<evidence type="ECO:0000313" key="17">
    <source>
        <dbReference type="Proteomes" id="UP001301350"/>
    </source>
</evidence>
<dbReference type="GO" id="GO:0031262">
    <property type="term" value="C:Ndc80 complex"/>
    <property type="evidence" value="ECO:0007669"/>
    <property type="project" value="InterPro"/>
</dbReference>
<evidence type="ECO:0000256" key="7">
    <source>
        <dbReference type="ARBA" id="ARBA00022838"/>
    </source>
</evidence>
<evidence type="ECO:0000256" key="11">
    <source>
        <dbReference type="ARBA" id="ARBA00023328"/>
    </source>
</evidence>
<keyword evidence="6" id="KW-0498">Mitosis</keyword>
<evidence type="ECO:0000256" key="5">
    <source>
        <dbReference type="ARBA" id="ARBA00022618"/>
    </source>
</evidence>
<keyword evidence="4" id="KW-0158">Chromosome</keyword>
<organism evidence="16 17">
    <name type="scientific">Cyanidium caldarium</name>
    <name type="common">Red alga</name>
    <dbReference type="NCBI Taxonomy" id="2771"/>
    <lineage>
        <taxon>Eukaryota</taxon>
        <taxon>Rhodophyta</taxon>
        <taxon>Bangiophyceae</taxon>
        <taxon>Cyanidiales</taxon>
        <taxon>Cyanidiaceae</taxon>
        <taxon>Cyanidium</taxon>
    </lineage>
</organism>
<comment type="caution">
    <text evidence="16">The sequence shown here is derived from an EMBL/GenBank/DDBJ whole genome shotgun (WGS) entry which is preliminary data.</text>
</comment>
<name>A0AAV9IXL5_CYACA</name>
<dbReference type="AlphaFoldDB" id="A0AAV9IXL5"/>
<evidence type="ECO:0000256" key="13">
    <source>
        <dbReference type="SAM" id="MobiDB-lite"/>
    </source>
</evidence>
<evidence type="ECO:0000256" key="4">
    <source>
        <dbReference type="ARBA" id="ARBA00022454"/>
    </source>
</evidence>
<feature type="coiled-coil region" evidence="12">
    <location>
        <begin position="298"/>
        <end position="479"/>
    </location>
</feature>
<dbReference type="GO" id="GO:0044877">
    <property type="term" value="F:protein-containing complex binding"/>
    <property type="evidence" value="ECO:0007669"/>
    <property type="project" value="TreeGrafter"/>
</dbReference>
<evidence type="ECO:0000259" key="15">
    <source>
        <dbReference type="Pfam" id="PF18595"/>
    </source>
</evidence>
<dbReference type="InterPro" id="IPR038275">
    <property type="entry name" value="Nuf2_N_sf"/>
</dbReference>
<comment type="subcellular location">
    <subcellularLocation>
        <location evidence="2">Chromosome</location>
        <location evidence="2">Centromere</location>
        <location evidence="2">Kinetochore</location>
    </subcellularLocation>
    <subcellularLocation>
        <location evidence="1">Nucleus</location>
    </subcellularLocation>
</comment>
<evidence type="ECO:0000256" key="9">
    <source>
        <dbReference type="ARBA" id="ARBA00023242"/>
    </source>
</evidence>
<evidence type="ECO:0000256" key="1">
    <source>
        <dbReference type="ARBA" id="ARBA00004123"/>
    </source>
</evidence>
<evidence type="ECO:0000256" key="2">
    <source>
        <dbReference type="ARBA" id="ARBA00004629"/>
    </source>
</evidence>
<dbReference type="InterPro" id="IPR041112">
    <property type="entry name" value="Nuf2_DHR10-like"/>
</dbReference>
<keyword evidence="9" id="KW-0539">Nucleus</keyword>
<dbReference type="GO" id="GO:0051315">
    <property type="term" value="P:attachment of mitotic spindle microtubules to kinetochore"/>
    <property type="evidence" value="ECO:0007669"/>
    <property type="project" value="TreeGrafter"/>
</dbReference>
<keyword evidence="5" id="KW-0132">Cell division</keyword>
<comment type="similarity">
    <text evidence="3">Belongs to the NUF2 family.</text>
</comment>
<keyword evidence="10" id="KW-0131">Cell cycle</keyword>
<evidence type="ECO:0000256" key="6">
    <source>
        <dbReference type="ARBA" id="ARBA00022776"/>
    </source>
</evidence>
<feature type="coiled-coil region" evidence="12">
    <location>
        <begin position="196"/>
        <end position="258"/>
    </location>
</feature>
<dbReference type="Pfam" id="PF18595">
    <property type="entry name" value="Nuf2_DHR10-like"/>
    <property type="match status" value="1"/>
</dbReference>
<dbReference type="GO" id="GO:0007052">
    <property type="term" value="P:mitotic spindle organization"/>
    <property type="evidence" value="ECO:0007669"/>
    <property type="project" value="TreeGrafter"/>
</dbReference>
<proteinExistence type="inferred from homology"/>
<accession>A0AAV9IXL5</accession>
<dbReference type="GO" id="GO:0051301">
    <property type="term" value="P:cell division"/>
    <property type="evidence" value="ECO:0007669"/>
    <property type="project" value="UniProtKB-KW"/>
</dbReference>
<dbReference type="PANTHER" id="PTHR21650">
    <property type="entry name" value="MEMBRALIN/KINETOCHORE PROTEIN NUF2"/>
    <property type="match status" value="1"/>
</dbReference>
<evidence type="ECO:0000313" key="16">
    <source>
        <dbReference type="EMBL" id="KAK4537077.1"/>
    </source>
</evidence>
<dbReference type="GO" id="GO:0051383">
    <property type="term" value="P:kinetochore organization"/>
    <property type="evidence" value="ECO:0007669"/>
    <property type="project" value="TreeGrafter"/>
</dbReference>
<keyword evidence="8 12" id="KW-0175">Coiled coil</keyword>
<evidence type="ECO:0000256" key="8">
    <source>
        <dbReference type="ARBA" id="ARBA00023054"/>
    </source>
</evidence>
<evidence type="ECO:0008006" key="18">
    <source>
        <dbReference type="Google" id="ProtNLM"/>
    </source>
</evidence>
<dbReference type="GO" id="GO:0045132">
    <property type="term" value="P:meiotic chromosome segregation"/>
    <property type="evidence" value="ECO:0007669"/>
    <property type="project" value="TreeGrafter"/>
</dbReference>
<dbReference type="Pfam" id="PF03800">
    <property type="entry name" value="Nuf2"/>
    <property type="match status" value="1"/>
</dbReference>
<dbReference type="InterPro" id="IPR005549">
    <property type="entry name" value="Kinetochore_Nuf2_N"/>
</dbReference>
<evidence type="ECO:0000259" key="14">
    <source>
        <dbReference type="Pfam" id="PF03800"/>
    </source>
</evidence>
<gene>
    <name evidence="16" type="ORF">CDCA_CDCA11G3102</name>
</gene>
<protein>
    <recommendedName>
        <fullName evidence="18">Kinetochore protein Nuf2</fullName>
    </recommendedName>
</protein>
<feature type="domain" description="Nuf2 DHR10-like" evidence="15">
    <location>
        <begin position="303"/>
        <end position="418"/>
    </location>
</feature>
<keyword evidence="7" id="KW-0995">Kinetochore</keyword>
<feature type="domain" description="Kinetochore protein Nuf2 N-terminal" evidence="14">
    <location>
        <begin position="53"/>
        <end position="189"/>
    </location>
</feature>
<feature type="compositionally biased region" description="Polar residues" evidence="13">
    <location>
        <begin position="24"/>
        <end position="35"/>
    </location>
</feature>
<evidence type="ECO:0000256" key="12">
    <source>
        <dbReference type="SAM" id="Coils"/>
    </source>
</evidence>
<dbReference type="GO" id="GO:0005634">
    <property type="term" value="C:nucleus"/>
    <property type="evidence" value="ECO:0007669"/>
    <property type="project" value="UniProtKB-SubCell"/>
</dbReference>
<reference evidence="16 17" key="1">
    <citation type="submission" date="2022-07" db="EMBL/GenBank/DDBJ databases">
        <title>Genome-wide signatures of adaptation to extreme environments.</title>
        <authorList>
            <person name="Cho C.H."/>
            <person name="Yoon H.S."/>
        </authorList>
    </citation>
    <scope>NUCLEOTIDE SEQUENCE [LARGE SCALE GENOMIC DNA]</scope>
    <source>
        <strain evidence="16 17">DBV 063 E5</strain>
    </source>
</reference>
<feature type="region of interest" description="Disordered" evidence="13">
    <location>
        <begin position="1"/>
        <end position="49"/>
    </location>
</feature>
<evidence type="ECO:0000256" key="10">
    <source>
        <dbReference type="ARBA" id="ARBA00023306"/>
    </source>
</evidence>
<evidence type="ECO:0000256" key="3">
    <source>
        <dbReference type="ARBA" id="ARBA00005498"/>
    </source>
</evidence>
<dbReference type="EMBL" id="JANCYW010000011">
    <property type="protein sequence ID" value="KAK4537077.1"/>
    <property type="molecule type" value="Genomic_DNA"/>
</dbReference>
<keyword evidence="17" id="KW-1185">Reference proteome</keyword>
<sequence length="504" mass="57260">MSSVVRHGMGRSPYATPRPYAHTPHSSATAGSSTGKRSRGLTPASTAGHASSYSFPLLPPAEILACMQELQIPFSEQQLLQPSPEHLRSVLEQLLELLAGVPREQLAAPLPSALEALGFPELHNDSATVLAFHRAAQRLMDACGVHDFSFNDYLKPEYPRVRRILSGIINLAKFREERLQRFQQVAGQSEGVFERRADLQEQVAASEAQVRKWNERRDAERPRVTALEAETVELAAEITALNKQQLKLQADIRELKVQANEIGDRIANQKFALLQARQESAKLQAMIVSSPERVQAQLADMEAEVERDQQHVEHTERRTRQLQSERDALERYERELQELMRLLGDAERDTAKGKELAEALEQRREQLAEKETALRSLTQERAHLDKQLALVEERLARIRTQSEARTSEAQAQLQELNEAYEAARSDQRDVEHAVQRNQTLADQMQVKIDELRREHAAETDALRAKYDSLEQEVVAYHRRLFTAMQQMRRQREAPADHSSQAARV</sequence>
<dbReference type="Gene3D" id="1.10.418.60">
    <property type="entry name" value="Ncd80 complex, Nuf2 subunit"/>
    <property type="match status" value="1"/>
</dbReference>